<dbReference type="OrthoDB" id="6344460at2759"/>
<protein>
    <recommendedName>
        <fullName evidence="3">WW domain-containing protein</fullName>
    </recommendedName>
</protein>
<sequence>MTTTVSAATKAPTAVLGKIVGVSAGKIQQVPEEPTKQEIQDYAVWLGLDTVKDRDLFWIARQALRTPIPQPWVQCQTVSGDVFFHNTKTKESVWDHPYDQYYQQAVEQYKRGRISREELSASVSQSWLFATTDQRSSAQVSAEPIKGGPVNHSTTENSPARIVPDLELPGEPVVEAAARLPSQIIVSEKSFDNDQEGVDDGPAGARDLLKEIDSNVPDHDDVAATEESSADRLFEPPPRSAEAAQAELAELRLKIEKMEMEKGKIESELGALYREVGQGVVLIVLLVEMASSAMVGQNVGSRATLADSERHRKKLREERDAAAELLSSAEAAREEVMEALEREKEARQKAEAQLSAQAASNRIIVGELTEQLEEVQAKYEYLDSLIATQTSEVQMLRDRLTEGREKVRVLAEEDAAQRRLLVEKDREVVDLNRALA</sequence>
<dbReference type="PANTHER" id="PTHR21715:SF0">
    <property type="entry name" value="RH04127P"/>
    <property type="match status" value="1"/>
</dbReference>
<evidence type="ECO:0000313" key="4">
    <source>
        <dbReference type="EMBL" id="EEQ98253.1"/>
    </source>
</evidence>
<dbReference type="RefSeq" id="XP_002765536.1">
    <property type="nucleotide sequence ID" value="XM_002765490.1"/>
</dbReference>
<dbReference type="InterPro" id="IPR001202">
    <property type="entry name" value="WW_dom"/>
</dbReference>
<keyword evidence="5" id="KW-1185">Reference proteome</keyword>
<evidence type="ECO:0000259" key="3">
    <source>
        <dbReference type="PROSITE" id="PS50020"/>
    </source>
</evidence>
<dbReference type="InterPro" id="IPR053233">
    <property type="entry name" value="ABRA-related"/>
</dbReference>
<dbReference type="PANTHER" id="PTHR21715">
    <property type="entry name" value="RH04127P"/>
    <property type="match status" value="1"/>
</dbReference>
<dbReference type="InParanoid" id="C5LYL5"/>
<accession>C5LYL5</accession>
<dbReference type="Proteomes" id="UP000007800">
    <property type="component" value="Unassembled WGS sequence"/>
</dbReference>
<evidence type="ECO:0000256" key="2">
    <source>
        <dbReference type="SAM" id="MobiDB-lite"/>
    </source>
</evidence>
<dbReference type="AlphaFoldDB" id="C5LYL5"/>
<reference evidence="4 5" key="1">
    <citation type="submission" date="2008-07" db="EMBL/GenBank/DDBJ databases">
        <authorList>
            <person name="El-Sayed N."/>
            <person name="Caler E."/>
            <person name="Inman J."/>
            <person name="Amedeo P."/>
            <person name="Hass B."/>
            <person name="Wortman J."/>
        </authorList>
    </citation>
    <scope>NUCLEOTIDE SEQUENCE [LARGE SCALE GENOMIC DNA]</scope>
    <source>
        <strain evidence="5">ATCC 50983 / TXsc</strain>
    </source>
</reference>
<dbReference type="Pfam" id="PF00397">
    <property type="entry name" value="WW"/>
    <property type="match status" value="1"/>
</dbReference>
<dbReference type="Gene3D" id="3.30.1470.10">
    <property type="entry name" value="Photosystem I PsaD, reaction center subunit II"/>
    <property type="match status" value="1"/>
</dbReference>
<name>C5LYL5_PERM5</name>
<dbReference type="SUPFAM" id="SSF51045">
    <property type="entry name" value="WW domain"/>
    <property type="match status" value="1"/>
</dbReference>
<feature type="region of interest" description="Disordered" evidence="2">
    <location>
        <begin position="214"/>
        <end position="239"/>
    </location>
</feature>
<organism evidence="5">
    <name type="scientific">Perkinsus marinus (strain ATCC 50983 / TXsc)</name>
    <dbReference type="NCBI Taxonomy" id="423536"/>
    <lineage>
        <taxon>Eukaryota</taxon>
        <taxon>Sar</taxon>
        <taxon>Alveolata</taxon>
        <taxon>Perkinsozoa</taxon>
        <taxon>Perkinsea</taxon>
        <taxon>Perkinsida</taxon>
        <taxon>Perkinsidae</taxon>
        <taxon>Perkinsus</taxon>
    </lineage>
</organism>
<dbReference type="InterPro" id="IPR036020">
    <property type="entry name" value="WW_dom_sf"/>
</dbReference>
<feature type="coiled-coil region" evidence="1">
    <location>
        <begin position="241"/>
        <end position="275"/>
    </location>
</feature>
<feature type="coiled-coil region" evidence="1">
    <location>
        <begin position="305"/>
        <end position="360"/>
    </location>
</feature>
<dbReference type="EMBL" id="GG686808">
    <property type="protein sequence ID" value="EEQ98253.1"/>
    <property type="molecule type" value="Genomic_DNA"/>
</dbReference>
<keyword evidence="1" id="KW-0175">Coiled coil</keyword>
<dbReference type="PROSITE" id="PS50020">
    <property type="entry name" value="WW_DOMAIN_2"/>
    <property type="match status" value="1"/>
</dbReference>
<evidence type="ECO:0000313" key="5">
    <source>
        <dbReference type="Proteomes" id="UP000007800"/>
    </source>
</evidence>
<dbReference type="GeneID" id="9040695"/>
<dbReference type="SMART" id="SM00456">
    <property type="entry name" value="WW"/>
    <property type="match status" value="1"/>
</dbReference>
<dbReference type="CDD" id="cd00201">
    <property type="entry name" value="WW"/>
    <property type="match status" value="1"/>
</dbReference>
<feature type="domain" description="WW" evidence="3">
    <location>
        <begin position="66"/>
        <end position="99"/>
    </location>
</feature>
<gene>
    <name evidence="4" type="ORF">Pmar_PMAR002072</name>
</gene>
<proteinExistence type="predicted"/>
<evidence type="ECO:0000256" key="1">
    <source>
        <dbReference type="SAM" id="Coils"/>
    </source>
</evidence>